<dbReference type="SUPFAM" id="SSF103506">
    <property type="entry name" value="Mitochondrial carrier"/>
    <property type="match status" value="1"/>
</dbReference>
<evidence type="ECO:0000313" key="7">
    <source>
        <dbReference type="EMBL" id="SPD09561.1"/>
    </source>
</evidence>
<dbReference type="GO" id="GO:0055085">
    <property type="term" value="P:transmembrane transport"/>
    <property type="evidence" value="ECO:0007669"/>
    <property type="project" value="InterPro"/>
</dbReference>
<keyword evidence="4" id="KW-0677">Repeat</keyword>
<dbReference type="Pfam" id="PF00153">
    <property type="entry name" value="Mito_carr"/>
    <property type="match status" value="1"/>
</dbReference>
<accession>A0A2N9HD31</accession>
<evidence type="ECO:0000256" key="4">
    <source>
        <dbReference type="ARBA" id="ARBA00022737"/>
    </source>
</evidence>
<evidence type="ECO:0000256" key="5">
    <source>
        <dbReference type="ARBA" id="ARBA00023136"/>
    </source>
</evidence>
<dbReference type="InterPro" id="IPR023395">
    <property type="entry name" value="MCP_dom_sf"/>
</dbReference>
<keyword evidence="2" id="KW-0813">Transport</keyword>
<proteinExistence type="predicted"/>
<protein>
    <recommendedName>
        <fullName evidence="9">ADP/ATP translocase</fullName>
    </recommendedName>
</protein>
<keyword evidence="5" id="KW-0472">Membrane</keyword>
<dbReference type="PRINTS" id="PR00926">
    <property type="entry name" value="MITOCARRIER"/>
</dbReference>
<dbReference type="EMBL" id="OIVN01005249">
    <property type="protein sequence ID" value="SPD21619.1"/>
    <property type="molecule type" value="Genomic_DNA"/>
</dbReference>
<dbReference type="EMBL" id="OIVN01003220">
    <property type="protein sequence ID" value="SPD09561.1"/>
    <property type="molecule type" value="Genomic_DNA"/>
</dbReference>
<gene>
    <name evidence="7" type="ORF">FSB_LOCUS37443</name>
    <name evidence="6" type="ORF">FSB_LOCUS4101</name>
    <name evidence="8" type="ORF">FSB_LOCUS49501</name>
</gene>
<dbReference type="Gene3D" id="1.50.40.10">
    <property type="entry name" value="Mitochondrial carrier domain"/>
    <property type="match status" value="1"/>
</dbReference>
<evidence type="ECO:0008006" key="9">
    <source>
        <dbReference type="Google" id="ProtNLM"/>
    </source>
</evidence>
<evidence type="ECO:0000313" key="6">
    <source>
        <dbReference type="EMBL" id="SPC76219.1"/>
    </source>
</evidence>
<dbReference type="AlphaFoldDB" id="A0A2N9HD31"/>
<comment type="subcellular location">
    <subcellularLocation>
        <location evidence="1">Membrane</location>
        <topology evidence="1">Multi-pass membrane protein</topology>
    </subcellularLocation>
</comment>
<dbReference type="InterPro" id="IPR018108">
    <property type="entry name" value="MCP_transmembrane"/>
</dbReference>
<evidence type="ECO:0000256" key="3">
    <source>
        <dbReference type="ARBA" id="ARBA00022692"/>
    </source>
</evidence>
<evidence type="ECO:0000313" key="8">
    <source>
        <dbReference type="EMBL" id="SPD21619.1"/>
    </source>
</evidence>
<reference evidence="7" key="1">
    <citation type="submission" date="2018-02" db="EMBL/GenBank/DDBJ databases">
        <authorList>
            <person name="Cohen D.B."/>
            <person name="Kent A.D."/>
        </authorList>
    </citation>
    <scope>NUCLEOTIDE SEQUENCE</scope>
</reference>
<dbReference type="GO" id="GO:0016020">
    <property type="term" value="C:membrane"/>
    <property type="evidence" value="ECO:0007669"/>
    <property type="project" value="UniProtKB-SubCell"/>
</dbReference>
<organism evidence="7">
    <name type="scientific">Fagus sylvatica</name>
    <name type="common">Beechnut</name>
    <dbReference type="NCBI Taxonomy" id="28930"/>
    <lineage>
        <taxon>Eukaryota</taxon>
        <taxon>Viridiplantae</taxon>
        <taxon>Streptophyta</taxon>
        <taxon>Embryophyta</taxon>
        <taxon>Tracheophyta</taxon>
        <taxon>Spermatophyta</taxon>
        <taxon>Magnoliopsida</taxon>
        <taxon>eudicotyledons</taxon>
        <taxon>Gunneridae</taxon>
        <taxon>Pentapetalae</taxon>
        <taxon>rosids</taxon>
        <taxon>fabids</taxon>
        <taxon>Fagales</taxon>
        <taxon>Fagaceae</taxon>
        <taxon>Fagus</taxon>
    </lineage>
</organism>
<sequence>MGMFFDGVIDAMPLFVKELVAGGVAGGFAKTVVAPLERVKILFQVWC</sequence>
<evidence type="ECO:0000256" key="1">
    <source>
        <dbReference type="ARBA" id="ARBA00004141"/>
    </source>
</evidence>
<dbReference type="InterPro" id="IPR002067">
    <property type="entry name" value="MCP"/>
</dbReference>
<name>A0A2N9HD31_FAGSY</name>
<dbReference type="EMBL" id="OIVN01000205">
    <property type="protein sequence ID" value="SPC76219.1"/>
    <property type="molecule type" value="Genomic_DNA"/>
</dbReference>
<evidence type="ECO:0000256" key="2">
    <source>
        <dbReference type="ARBA" id="ARBA00022448"/>
    </source>
</evidence>
<keyword evidence="3" id="KW-0812">Transmembrane</keyword>